<organism evidence="4 5">
    <name type="scientific">Bordetella genomosp. 5</name>
    <dbReference type="NCBI Taxonomy" id="1395608"/>
    <lineage>
        <taxon>Bacteria</taxon>
        <taxon>Pseudomonadati</taxon>
        <taxon>Pseudomonadota</taxon>
        <taxon>Betaproteobacteria</taxon>
        <taxon>Burkholderiales</taxon>
        <taxon>Alcaligenaceae</taxon>
        <taxon>Bordetella</taxon>
    </lineage>
</organism>
<feature type="domain" description="GGDEF" evidence="3">
    <location>
        <begin position="103"/>
        <end position="241"/>
    </location>
</feature>
<protein>
    <recommendedName>
        <fullName evidence="1">diguanylate cyclase</fullName>
        <ecNumber evidence="1">2.7.7.65</ecNumber>
    </recommendedName>
</protein>
<dbReference type="InterPro" id="IPR000160">
    <property type="entry name" value="GGDEF_dom"/>
</dbReference>
<dbReference type="InterPro" id="IPR043128">
    <property type="entry name" value="Rev_trsase/Diguanyl_cyclase"/>
</dbReference>
<dbReference type="PANTHER" id="PTHR45138">
    <property type="entry name" value="REGULATORY COMPONENTS OF SENSORY TRANSDUCTION SYSTEM"/>
    <property type="match status" value="1"/>
</dbReference>
<name>A0A261TTL1_9BORD</name>
<comment type="catalytic activity">
    <reaction evidence="2">
        <text>2 GTP = 3',3'-c-di-GMP + 2 diphosphate</text>
        <dbReference type="Rhea" id="RHEA:24898"/>
        <dbReference type="ChEBI" id="CHEBI:33019"/>
        <dbReference type="ChEBI" id="CHEBI:37565"/>
        <dbReference type="ChEBI" id="CHEBI:58805"/>
        <dbReference type="EC" id="2.7.7.65"/>
    </reaction>
</comment>
<evidence type="ECO:0000256" key="1">
    <source>
        <dbReference type="ARBA" id="ARBA00012528"/>
    </source>
</evidence>
<dbReference type="Gene3D" id="3.30.70.270">
    <property type="match status" value="1"/>
</dbReference>
<evidence type="ECO:0000313" key="5">
    <source>
        <dbReference type="Proteomes" id="UP000216913"/>
    </source>
</evidence>
<dbReference type="GO" id="GO:0052621">
    <property type="term" value="F:diguanylate cyclase activity"/>
    <property type="evidence" value="ECO:0007669"/>
    <property type="project" value="UniProtKB-EC"/>
</dbReference>
<accession>A0A261TTL1</accession>
<dbReference type="EMBL" id="NEVP01000006">
    <property type="protein sequence ID" value="OZI51973.1"/>
    <property type="molecule type" value="Genomic_DNA"/>
</dbReference>
<dbReference type="OrthoDB" id="9813903at2"/>
<evidence type="ECO:0000259" key="3">
    <source>
        <dbReference type="PROSITE" id="PS50887"/>
    </source>
</evidence>
<reference evidence="4 5" key="1">
    <citation type="submission" date="2017-05" db="EMBL/GenBank/DDBJ databases">
        <title>Complete and WGS of Bordetella genogroups.</title>
        <authorList>
            <person name="Spilker T."/>
            <person name="LiPuma J."/>
        </authorList>
    </citation>
    <scope>NUCLEOTIDE SEQUENCE [LARGE SCALE GENOMIC DNA]</scope>
    <source>
        <strain evidence="4 5">AU10456</strain>
    </source>
</reference>
<dbReference type="RefSeq" id="WP_094858356.1">
    <property type="nucleotide sequence ID" value="NZ_NEVN01000006.1"/>
</dbReference>
<dbReference type="PROSITE" id="PS50887">
    <property type="entry name" value="GGDEF"/>
    <property type="match status" value="1"/>
</dbReference>
<dbReference type="CDD" id="cd01949">
    <property type="entry name" value="GGDEF"/>
    <property type="match status" value="1"/>
</dbReference>
<proteinExistence type="predicted"/>
<evidence type="ECO:0000256" key="2">
    <source>
        <dbReference type="ARBA" id="ARBA00034247"/>
    </source>
</evidence>
<dbReference type="Proteomes" id="UP000216913">
    <property type="component" value="Unassembled WGS sequence"/>
</dbReference>
<dbReference type="Pfam" id="PF00990">
    <property type="entry name" value="GGDEF"/>
    <property type="match status" value="1"/>
</dbReference>
<dbReference type="AlphaFoldDB" id="A0A261TTL1"/>
<gene>
    <name evidence="4" type="ORF">CAL25_10725</name>
</gene>
<comment type="caution">
    <text evidence="4">The sequence shown here is derived from an EMBL/GenBank/DDBJ whole genome shotgun (WGS) entry which is preliminary data.</text>
</comment>
<dbReference type="SMART" id="SM00267">
    <property type="entry name" value="GGDEF"/>
    <property type="match status" value="1"/>
</dbReference>
<dbReference type="PANTHER" id="PTHR45138:SF9">
    <property type="entry name" value="DIGUANYLATE CYCLASE DGCM-RELATED"/>
    <property type="match status" value="1"/>
</dbReference>
<keyword evidence="5" id="KW-1185">Reference proteome</keyword>
<sequence length="259" mass="28377">MKDIHPRHEPFFSLTSQDVLLTPGGLRALLPGGVRDTDPEMQPADDPATQDMLARIRQLESQNRRLRHLSITDELTCAFNRRHFSTSYAQLVHLSGAPAARGDAIALCLFDIDYFKTYNDTFGHPRGDMALQAVSHAVANMLRCGSDRLFRFGGDEFGVLFRAASAEEALERARSFQTAVDALRIAHPGGQHKLLTASFGLAWHATPAAHGVDAKQIYSAADAVLYAAKQEGRNRVRLQVMSGRAADAPVWDIASRALG</sequence>
<dbReference type="SUPFAM" id="SSF55073">
    <property type="entry name" value="Nucleotide cyclase"/>
    <property type="match status" value="1"/>
</dbReference>
<evidence type="ECO:0000313" key="4">
    <source>
        <dbReference type="EMBL" id="OZI51973.1"/>
    </source>
</evidence>
<dbReference type="InterPro" id="IPR050469">
    <property type="entry name" value="Diguanylate_Cyclase"/>
</dbReference>
<dbReference type="InterPro" id="IPR029787">
    <property type="entry name" value="Nucleotide_cyclase"/>
</dbReference>
<dbReference type="EC" id="2.7.7.65" evidence="1"/>
<dbReference type="NCBIfam" id="TIGR00254">
    <property type="entry name" value="GGDEF"/>
    <property type="match status" value="1"/>
</dbReference>